<reference evidence="2" key="1">
    <citation type="journal article" date="2020" name="Fungal Divers.">
        <title>Resolving the Mortierellaceae phylogeny through synthesis of multi-gene phylogenetics and phylogenomics.</title>
        <authorList>
            <person name="Vandepol N."/>
            <person name="Liber J."/>
            <person name="Desiro A."/>
            <person name="Na H."/>
            <person name="Kennedy M."/>
            <person name="Barry K."/>
            <person name="Grigoriev I.V."/>
            <person name="Miller A.N."/>
            <person name="O'Donnell K."/>
            <person name="Stajich J.E."/>
            <person name="Bonito G."/>
        </authorList>
    </citation>
    <scope>NUCLEOTIDE SEQUENCE</scope>
    <source>
        <strain evidence="2">BC1065</strain>
    </source>
</reference>
<keyword evidence="3" id="KW-1185">Reference proteome</keyword>
<sequence>EVTTEGPFETIEQAKDAFQVIYQKKTGVAWTERNTTVSEHWTYEVKTYETFEVEEEVEEIVEEEHVKVILEKEKETVTEKSVKKQEVAVVHEDEVTTITKKEIAESVSSDEEVEEIVKVVTTTQETGVVVQPAVSKKTSWFRRLASGAADAAAGALDQVDGVWKRSVEVLTTQKAHVDERAPIAKTAYVYYDDEDVFDAQLTETSTGVTYKTQLLFDSKTHAYYIYILYGDVVKMEGPFETLEQAKAAFLVIYKEKTGIAWGQRKDTVSDQWSYEIKTYETFETKEVIEEVVEDYEVSEAVAKERQVLSGSTVISTQQTVTTSHDDTIRRTVDERSLTQESSDDLFNIPGVPSGAEYEALVAAQIQEHASRSSKTSAEKQASQATFLASLPRIGSGSVGIDARTGANVGVVDRTSGTAEALREVPTHLRPRAWVSLHVGGWRNAPHRLTGFLRVDDQTGERLMEEARDAAGDKAEASWPIQERRLPEIVALFTQKLYAHFGEEVPEELSYERLAALPDGKSRTW</sequence>
<protein>
    <recommendedName>
        <fullName evidence="1">WGR domain-containing protein</fullName>
    </recommendedName>
</protein>
<evidence type="ECO:0000313" key="2">
    <source>
        <dbReference type="EMBL" id="KAG0255401.1"/>
    </source>
</evidence>
<feature type="non-terminal residue" evidence="2">
    <location>
        <position position="524"/>
    </location>
</feature>
<dbReference type="SUPFAM" id="SSF142921">
    <property type="entry name" value="WGR domain-like"/>
    <property type="match status" value="1"/>
</dbReference>
<comment type="caution">
    <text evidence="2">The sequence shown here is derived from an EMBL/GenBank/DDBJ whole genome shotgun (WGS) entry which is preliminary data.</text>
</comment>
<evidence type="ECO:0000259" key="1">
    <source>
        <dbReference type="PROSITE" id="PS51977"/>
    </source>
</evidence>
<dbReference type="OrthoDB" id="2426118at2759"/>
<accession>A0A9P6U1Q8</accession>
<evidence type="ECO:0000313" key="3">
    <source>
        <dbReference type="Proteomes" id="UP000807716"/>
    </source>
</evidence>
<dbReference type="Proteomes" id="UP000807716">
    <property type="component" value="Unassembled WGS sequence"/>
</dbReference>
<name>A0A9P6U1Q8_9FUNG</name>
<gene>
    <name evidence="2" type="ORF">DFQ27_006293</name>
</gene>
<proteinExistence type="predicted"/>
<dbReference type="InterPro" id="IPR008893">
    <property type="entry name" value="WGR_domain"/>
</dbReference>
<feature type="domain" description="WGR" evidence="1">
    <location>
        <begin position="186"/>
        <end position="274"/>
    </location>
</feature>
<dbReference type="EMBL" id="JAAAJB010000462">
    <property type="protein sequence ID" value="KAG0255401.1"/>
    <property type="molecule type" value="Genomic_DNA"/>
</dbReference>
<dbReference type="PROSITE" id="PS51977">
    <property type="entry name" value="WGR"/>
    <property type="match status" value="1"/>
</dbReference>
<dbReference type="InterPro" id="IPR036930">
    <property type="entry name" value="WGR_dom_sf"/>
</dbReference>
<organism evidence="2 3">
    <name type="scientific">Actinomortierella ambigua</name>
    <dbReference type="NCBI Taxonomy" id="1343610"/>
    <lineage>
        <taxon>Eukaryota</taxon>
        <taxon>Fungi</taxon>
        <taxon>Fungi incertae sedis</taxon>
        <taxon>Mucoromycota</taxon>
        <taxon>Mortierellomycotina</taxon>
        <taxon>Mortierellomycetes</taxon>
        <taxon>Mortierellales</taxon>
        <taxon>Mortierellaceae</taxon>
        <taxon>Actinomortierella</taxon>
    </lineage>
</organism>
<dbReference type="AlphaFoldDB" id="A0A9P6U1Q8"/>